<keyword evidence="4" id="KW-1133">Transmembrane helix</keyword>
<dbReference type="Proteomes" id="UP001501231">
    <property type="component" value="Unassembled WGS sequence"/>
</dbReference>
<gene>
    <name evidence="5" type="ORF">GCM10010191_76740</name>
</gene>
<name>A0ABN3K6K9_9ACTN</name>
<evidence type="ECO:0000313" key="6">
    <source>
        <dbReference type="Proteomes" id="UP001501231"/>
    </source>
</evidence>
<dbReference type="PANTHER" id="PTHR43343:SF3">
    <property type="entry name" value="PROTEASE DO-LIKE 8, CHLOROPLASTIC"/>
    <property type="match status" value="1"/>
</dbReference>
<feature type="compositionally biased region" description="Polar residues" evidence="3">
    <location>
        <begin position="284"/>
        <end position="295"/>
    </location>
</feature>
<dbReference type="InterPro" id="IPR009003">
    <property type="entry name" value="Peptidase_S1_PA"/>
</dbReference>
<protein>
    <recommendedName>
        <fullName evidence="7">Trypsin-like serine protease</fullName>
    </recommendedName>
</protein>
<dbReference type="PRINTS" id="PR00834">
    <property type="entry name" value="PROTEASES2C"/>
</dbReference>
<dbReference type="SUPFAM" id="SSF50494">
    <property type="entry name" value="Trypsin-like serine proteases"/>
    <property type="match status" value="1"/>
</dbReference>
<feature type="region of interest" description="Disordered" evidence="3">
    <location>
        <begin position="279"/>
        <end position="299"/>
    </location>
</feature>
<keyword evidence="1" id="KW-0645">Protease</keyword>
<dbReference type="EMBL" id="BAAARW010000035">
    <property type="protein sequence ID" value="GAA2448021.1"/>
    <property type="molecule type" value="Genomic_DNA"/>
</dbReference>
<evidence type="ECO:0000256" key="3">
    <source>
        <dbReference type="SAM" id="MobiDB-lite"/>
    </source>
</evidence>
<evidence type="ECO:0000256" key="4">
    <source>
        <dbReference type="SAM" id="Phobius"/>
    </source>
</evidence>
<keyword evidence="4" id="KW-0472">Membrane</keyword>
<keyword evidence="2" id="KW-0378">Hydrolase</keyword>
<evidence type="ECO:0000256" key="1">
    <source>
        <dbReference type="ARBA" id="ARBA00022670"/>
    </source>
</evidence>
<keyword evidence="6" id="KW-1185">Reference proteome</keyword>
<sequence length="347" mass="34551">MSYPPPANSPYRAPRDTVRYGLGEDTGHGLGTSAGRNGFHDDPRFGLGEPGRPGVLSPPPPRTWPQDDPFSRPAPPDPWTFPEFDEPRRGGRGGPGKAVVAAVVAALLIGGLTGGVAGAAAGRMTAGGQASTAVPESATGPVSRTAGDLSSVAARVQTSVASIEVRSGSGQGTGSGFVIGQRGRVLTNAHVVGDGGQVTVVLADQRRLAARVVGSDRANDLAVLAIPAGQSPAPLRFGRSAQVRVGEPVLALGSPLGLQGTITSGIVSALNREVRLGEGGSGGTALQTDASINPGNSGGPLVNARGEVIGVNTAIATLMRGGGGGSIGIGFAIPADRAREGAQRLAG</sequence>
<keyword evidence="4" id="KW-0812">Transmembrane</keyword>
<feature type="transmembrane region" description="Helical" evidence="4">
    <location>
        <begin position="98"/>
        <end position="121"/>
    </location>
</feature>
<dbReference type="Gene3D" id="2.40.10.120">
    <property type="match status" value="1"/>
</dbReference>
<dbReference type="InterPro" id="IPR001940">
    <property type="entry name" value="Peptidase_S1C"/>
</dbReference>
<organism evidence="5 6">
    <name type="scientific">Actinomadura vinacea</name>
    <dbReference type="NCBI Taxonomy" id="115336"/>
    <lineage>
        <taxon>Bacteria</taxon>
        <taxon>Bacillati</taxon>
        <taxon>Actinomycetota</taxon>
        <taxon>Actinomycetes</taxon>
        <taxon>Streptosporangiales</taxon>
        <taxon>Thermomonosporaceae</taxon>
        <taxon>Actinomadura</taxon>
    </lineage>
</organism>
<dbReference type="RefSeq" id="WP_344595886.1">
    <property type="nucleotide sequence ID" value="NZ_BAAARW010000035.1"/>
</dbReference>
<dbReference type="Pfam" id="PF13365">
    <property type="entry name" value="Trypsin_2"/>
    <property type="match status" value="1"/>
</dbReference>
<evidence type="ECO:0000256" key="2">
    <source>
        <dbReference type="ARBA" id="ARBA00022801"/>
    </source>
</evidence>
<proteinExistence type="predicted"/>
<comment type="caution">
    <text evidence="5">The sequence shown here is derived from an EMBL/GenBank/DDBJ whole genome shotgun (WGS) entry which is preliminary data.</text>
</comment>
<feature type="region of interest" description="Disordered" evidence="3">
    <location>
        <begin position="1"/>
        <end position="95"/>
    </location>
</feature>
<dbReference type="InterPro" id="IPR051201">
    <property type="entry name" value="Chloro_Bact_Ser_Proteases"/>
</dbReference>
<dbReference type="PANTHER" id="PTHR43343">
    <property type="entry name" value="PEPTIDASE S12"/>
    <property type="match status" value="1"/>
</dbReference>
<reference evidence="5 6" key="1">
    <citation type="journal article" date="2019" name="Int. J. Syst. Evol. Microbiol.">
        <title>The Global Catalogue of Microorganisms (GCM) 10K type strain sequencing project: providing services to taxonomists for standard genome sequencing and annotation.</title>
        <authorList>
            <consortium name="The Broad Institute Genomics Platform"/>
            <consortium name="The Broad Institute Genome Sequencing Center for Infectious Disease"/>
            <person name="Wu L."/>
            <person name="Ma J."/>
        </authorList>
    </citation>
    <scope>NUCLEOTIDE SEQUENCE [LARGE SCALE GENOMIC DNA]</scope>
    <source>
        <strain evidence="5 6">JCM 3325</strain>
    </source>
</reference>
<accession>A0ABN3K6K9</accession>
<evidence type="ECO:0000313" key="5">
    <source>
        <dbReference type="EMBL" id="GAA2448021.1"/>
    </source>
</evidence>
<evidence type="ECO:0008006" key="7">
    <source>
        <dbReference type="Google" id="ProtNLM"/>
    </source>
</evidence>